<evidence type="ECO:0000256" key="5">
    <source>
        <dbReference type="PIRSR" id="PIRSR602401-1"/>
    </source>
</evidence>
<keyword evidence="7" id="KW-1133">Transmembrane helix</keyword>
<keyword evidence="3 5" id="KW-0479">Metal-binding</keyword>
<keyword evidence="6" id="KW-0560">Oxidoreductase</keyword>
<dbReference type="EMBL" id="MCGR01000088">
    <property type="protein sequence ID" value="ORY55957.1"/>
    <property type="molecule type" value="Genomic_DNA"/>
</dbReference>
<dbReference type="AlphaFoldDB" id="A0A1Y2D9S9"/>
<accession>A0A1Y2D9S9</accession>
<keyword evidence="7" id="KW-0812">Transmembrane</keyword>
<dbReference type="PROSITE" id="PS00086">
    <property type="entry name" value="CYTOCHROME_P450"/>
    <property type="match status" value="1"/>
</dbReference>
<dbReference type="GO" id="GO:0004497">
    <property type="term" value="F:monooxygenase activity"/>
    <property type="evidence" value="ECO:0007669"/>
    <property type="project" value="UniProtKB-KW"/>
</dbReference>
<dbReference type="PRINTS" id="PR00463">
    <property type="entry name" value="EP450I"/>
</dbReference>
<dbReference type="InterPro" id="IPR036396">
    <property type="entry name" value="Cyt_P450_sf"/>
</dbReference>
<dbReference type="GO" id="GO:0016705">
    <property type="term" value="F:oxidoreductase activity, acting on paired donors, with incorporation or reduction of molecular oxygen"/>
    <property type="evidence" value="ECO:0007669"/>
    <property type="project" value="InterPro"/>
</dbReference>
<evidence type="ECO:0000256" key="4">
    <source>
        <dbReference type="ARBA" id="ARBA00023004"/>
    </source>
</evidence>
<proteinExistence type="inferred from homology"/>
<dbReference type="Pfam" id="PF00067">
    <property type="entry name" value="p450"/>
    <property type="match status" value="1"/>
</dbReference>
<dbReference type="GO" id="GO:0020037">
    <property type="term" value="F:heme binding"/>
    <property type="evidence" value="ECO:0007669"/>
    <property type="project" value="InterPro"/>
</dbReference>
<evidence type="ECO:0000256" key="6">
    <source>
        <dbReference type="RuleBase" id="RU000461"/>
    </source>
</evidence>
<keyword evidence="7" id="KW-0472">Membrane</keyword>
<comment type="similarity">
    <text evidence="2 6">Belongs to the cytochrome P450 family.</text>
</comment>
<dbReference type="GO" id="GO:0005506">
    <property type="term" value="F:iron ion binding"/>
    <property type="evidence" value="ECO:0007669"/>
    <property type="project" value="InterPro"/>
</dbReference>
<protein>
    <submittedName>
        <fullName evidence="8">Cytochrome P450 oxidoreductase</fullName>
    </submittedName>
</protein>
<dbReference type="InterPro" id="IPR017972">
    <property type="entry name" value="Cyt_P450_CS"/>
</dbReference>
<feature type="binding site" description="axial binding residue" evidence="5">
    <location>
        <position position="457"/>
    </location>
    <ligand>
        <name>heme</name>
        <dbReference type="ChEBI" id="CHEBI:30413"/>
    </ligand>
    <ligandPart>
        <name>Fe</name>
        <dbReference type="ChEBI" id="CHEBI:18248"/>
    </ligandPart>
</feature>
<evidence type="ECO:0000313" key="8">
    <source>
        <dbReference type="EMBL" id="ORY55957.1"/>
    </source>
</evidence>
<evidence type="ECO:0000313" key="9">
    <source>
        <dbReference type="Proteomes" id="UP000193467"/>
    </source>
</evidence>
<keyword evidence="4 5" id="KW-0408">Iron</keyword>
<comment type="cofactor">
    <cofactor evidence="1 5">
        <name>heme</name>
        <dbReference type="ChEBI" id="CHEBI:30413"/>
    </cofactor>
</comment>
<dbReference type="PRINTS" id="PR00385">
    <property type="entry name" value="P450"/>
</dbReference>
<sequence length="530" mass="58927">MVDYFVKLPLFDTMSHVDTLLALAGSLFAAFLAYISYSLFFHPLAGLPGPLIARMGLGWMTIRALKHDMGWTLQEEHRKHGQIVRVARNMASMVDPSAITEMYRYGGKFEKTSFYTFFRAEKPSLMSTLGNHAHAELRRAESPAYTMTLLVELEEYVDSCLEDLVALFNRKIEASGKATIEMAETLQMLAMDVVGELAFGRSFGLCAAGEDTEGFFPMLESFVYSCALAGSQPWAGKALILFVMLRVGARGPQALGEKTTKAVQERLAKMKEGFDRNDMLSKLMKAKNPDGSQYSTRQIEVAATSILGAGSDTTAITMRALMRYIIGDKKIYDKVLSEIEEAIEEGNLNFPLTYAEGTKTSAPSVRQACLKETLRLHPAVPWTLPRVVPQGGAVLAGHFFPAGTEVAMSPFVVHRRPEAFGEDAAFFRPERWLEADAETKKVMERNLITFGSGSRVCIGKNISLMEITKVVPTLLHKYDFAFTPRSASSPHTKPGRRVDGVFDEKEPWHVASQWFATQSQFFMDVKAREA</sequence>
<dbReference type="InterPro" id="IPR001128">
    <property type="entry name" value="Cyt_P450"/>
</dbReference>
<keyword evidence="5 6" id="KW-0349">Heme</keyword>
<dbReference type="STRING" id="106004.A0A1Y2D9S9"/>
<dbReference type="InterPro" id="IPR050121">
    <property type="entry name" value="Cytochrome_P450_monoxygenase"/>
</dbReference>
<dbReference type="PANTHER" id="PTHR24305:SF232">
    <property type="entry name" value="P450, PUTATIVE (EUROFUNG)-RELATED"/>
    <property type="match status" value="1"/>
</dbReference>
<evidence type="ECO:0000256" key="1">
    <source>
        <dbReference type="ARBA" id="ARBA00001971"/>
    </source>
</evidence>
<dbReference type="InParanoid" id="A0A1Y2D9S9"/>
<reference evidence="8 9" key="1">
    <citation type="submission" date="2016-07" db="EMBL/GenBank/DDBJ databases">
        <title>Pervasive Adenine N6-methylation of Active Genes in Fungi.</title>
        <authorList>
            <consortium name="DOE Joint Genome Institute"/>
            <person name="Mondo S.J."/>
            <person name="Dannebaum R.O."/>
            <person name="Kuo R.C."/>
            <person name="Labutti K."/>
            <person name="Haridas S."/>
            <person name="Kuo A."/>
            <person name="Salamov A."/>
            <person name="Ahrendt S.R."/>
            <person name="Lipzen A."/>
            <person name="Sullivan W."/>
            <person name="Andreopoulos W.B."/>
            <person name="Clum A."/>
            <person name="Lindquist E."/>
            <person name="Daum C."/>
            <person name="Ramamoorthy G.K."/>
            <person name="Gryganskyi A."/>
            <person name="Culley D."/>
            <person name="Magnuson J.K."/>
            <person name="James T.Y."/>
            <person name="O'Malley M.A."/>
            <person name="Stajich J.E."/>
            <person name="Spatafora J.W."/>
            <person name="Visel A."/>
            <person name="Grigoriev I.V."/>
        </authorList>
    </citation>
    <scope>NUCLEOTIDE SEQUENCE [LARGE SCALE GENOMIC DNA]</scope>
    <source>
        <strain evidence="8 9">62-1032</strain>
    </source>
</reference>
<evidence type="ECO:0000256" key="3">
    <source>
        <dbReference type="ARBA" id="ARBA00022723"/>
    </source>
</evidence>
<organism evidence="8 9">
    <name type="scientific">Leucosporidium creatinivorum</name>
    <dbReference type="NCBI Taxonomy" id="106004"/>
    <lineage>
        <taxon>Eukaryota</taxon>
        <taxon>Fungi</taxon>
        <taxon>Dikarya</taxon>
        <taxon>Basidiomycota</taxon>
        <taxon>Pucciniomycotina</taxon>
        <taxon>Microbotryomycetes</taxon>
        <taxon>Leucosporidiales</taxon>
        <taxon>Leucosporidium</taxon>
    </lineage>
</organism>
<comment type="caution">
    <text evidence="8">The sequence shown here is derived from an EMBL/GenBank/DDBJ whole genome shotgun (WGS) entry which is preliminary data.</text>
</comment>
<dbReference type="Gene3D" id="1.10.630.10">
    <property type="entry name" value="Cytochrome P450"/>
    <property type="match status" value="1"/>
</dbReference>
<dbReference type="SUPFAM" id="SSF48264">
    <property type="entry name" value="Cytochrome P450"/>
    <property type="match status" value="1"/>
</dbReference>
<dbReference type="Proteomes" id="UP000193467">
    <property type="component" value="Unassembled WGS sequence"/>
</dbReference>
<feature type="transmembrane region" description="Helical" evidence="7">
    <location>
        <begin position="20"/>
        <end position="45"/>
    </location>
</feature>
<dbReference type="InterPro" id="IPR002401">
    <property type="entry name" value="Cyt_P450_E_grp-I"/>
</dbReference>
<dbReference type="PANTHER" id="PTHR24305">
    <property type="entry name" value="CYTOCHROME P450"/>
    <property type="match status" value="1"/>
</dbReference>
<gene>
    <name evidence="8" type="ORF">BCR35DRAFT_309931</name>
</gene>
<keyword evidence="6" id="KW-0503">Monooxygenase</keyword>
<name>A0A1Y2D9S9_9BASI</name>
<dbReference type="OrthoDB" id="1470350at2759"/>
<evidence type="ECO:0000256" key="7">
    <source>
        <dbReference type="SAM" id="Phobius"/>
    </source>
</evidence>
<keyword evidence="9" id="KW-1185">Reference proteome</keyword>
<evidence type="ECO:0000256" key="2">
    <source>
        <dbReference type="ARBA" id="ARBA00010617"/>
    </source>
</evidence>
<dbReference type="CDD" id="cd11060">
    <property type="entry name" value="CYP57A1-like"/>
    <property type="match status" value="1"/>
</dbReference>